<evidence type="ECO:0000313" key="3">
    <source>
        <dbReference type="Proteomes" id="UP000326198"/>
    </source>
</evidence>
<name>A0A5N7ARZ8_9EURO</name>
<accession>A0A5N7ARZ8</accession>
<evidence type="ECO:0000313" key="2">
    <source>
        <dbReference type="EMBL" id="KAE8372106.1"/>
    </source>
</evidence>
<dbReference type="EMBL" id="ML736376">
    <property type="protein sequence ID" value="KAE8372106.1"/>
    <property type="molecule type" value="Genomic_DNA"/>
</dbReference>
<proteinExistence type="predicted"/>
<gene>
    <name evidence="2" type="ORF">BDV26DRAFT_274756</name>
</gene>
<sequence length="62" mass="7012">MCLRNRSSGYSTSVRYSSMSHYKDIFVLHVVTSTLACYRTVFFAFSEMSNNAGDLKFPATSQ</sequence>
<protein>
    <submittedName>
        <fullName evidence="2">Uncharacterized protein</fullName>
    </submittedName>
</protein>
<dbReference type="AlphaFoldDB" id="A0A5N7ARZ8"/>
<keyword evidence="1" id="KW-1133">Transmembrane helix</keyword>
<organism evidence="2 3">
    <name type="scientific">Aspergillus bertholletiae</name>
    <dbReference type="NCBI Taxonomy" id="1226010"/>
    <lineage>
        <taxon>Eukaryota</taxon>
        <taxon>Fungi</taxon>
        <taxon>Dikarya</taxon>
        <taxon>Ascomycota</taxon>
        <taxon>Pezizomycotina</taxon>
        <taxon>Eurotiomycetes</taxon>
        <taxon>Eurotiomycetidae</taxon>
        <taxon>Eurotiales</taxon>
        <taxon>Aspergillaceae</taxon>
        <taxon>Aspergillus</taxon>
        <taxon>Aspergillus subgen. Circumdati</taxon>
    </lineage>
</organism>
<keyword evidence="3" id="KW-1185">Reference proteome</keyword>
<dbReference type="Proteomes" id="UP000326198">
    <property type="component" value="Unassembled WGS sequence"/>
</dbReference>
<keyword evidence="1" id="KW-0472">Membrane</keyword>
<feature type="transmembrane region" description="Helical" evidence="1">
    <location>
        <begin position="25"/>
        <end position="45"/>
    </location>
</feature>
<keyword evidence="1" id="KW-0812">Transmembrane</keyword>
<evidence type="ECO:0000256" key="1">
    <source>
        <dbReference type="SAM" id="Phobius"/>
    </source>
</evidence>
<reference evidence="2 3" key="1">
    <citation type="submission" date="2019-04" db="EMBL/GenBank/DDBJ databases">
        <title>Friends and foes A comparative genomics studyof 23 Aspergillus species from section Flavi.</title>
        <authorList>
            <consortium name="DOE Joint Genome Institute"/>
            <person name="Kjaerbolling I."/>
            <person name="Vesth T."/>
            <person name="Frisvad J.C."/>
            <person name="Nybo J.L."/>
            <person name="Theobald S."/>
            <person name="Kildgaard S."/>
            <person name="Isbrandt T."/>
            <person name="Kuo A."/>
            <person name="Sato A."/>
            <person name="Lyhne E.K."/>
            <person name="Kogle M.E."/>
            <person name="Wiebenga A."/>
            <person name="Kun R.S."/>
            <person name="Lubbers R.J."/>
            <person name="Makela M.R."/>
            <person name="Barry K."/>
            <person name="Chovatia M."/>
            <person name="Clum A."/>
            <person name="Daum C."/>
            <person name="Haridas S."/>
            <person name="He G."/>
            <person name="LaButti K."/>
            <person name="Lipzen A."/>
            <person name="Mondo S."/>
            <person name="Riley R."/>
            <person name="Salamov A."/>
            <person name="Simmons B.A."/>
            <person name="Magnuson J.K."/>
            <person name="Henrissat B."/>
            <person name="Mortensen U.H."/>
            <person name="Larsen T.O."/>
            <person name="Devries R.P."/>
            <person name="Grigoriev I.V."/>
            <person name="Machida M."/>
            <person name="Baker S.E."/>
            <person name="Andersen M.R."/>
        </authorList>
    </citation>
    <scope>NUCLEOTIDE SEQUENCE [LARGE SCALE GENOMIC DNA]</scope>
    <source>
        <strain evidence="2 3">IBT 29228</strain>
    </source>
</reference>